<dbReference type="PANTHER" id="PTHR48075:SF5">
    <property type="entry name" value="3-HYDROXYBUTYRYL-COA DEHYDROGENASE"/>
    <property type="match status" value="1"/>
</dbReference>
<dbReference type="InterPro" id="IPR006108">
    <property type="entry name" value="3HC_DH_C"/>
</dbReference>
<feature type="binding site" evidence="5">
    <location>
        <position position="119"/>
    </location>
    <ligand>
        <name>NAD(+)</name>
        <dbReference type="ChEBI" id="CHEBI:57540"/>
    </ligand>
</feature>
<dbReference type="AlphaFoldDB" id="A0A2A6E247"/>
<evidence type="ECO:0000313" key="8">
    <source>
        <dbReference type="EMBL" id="PDO11063.1"/>
    </source>
</evidence>
<evidence type="ECO:0000313" key="9">
    <source>
        <dbReference type="Proteomes" id="UP000243688"/>
    </source>
</evidence>
<evidence type="ECO:0000259" key="7">
    <source>
        <dbReference type="Pfam" id="PF02737"/>
    </source>
</evidence>
<dbReference type="InterPro" id="IPR036291">
    <property type="entry name" value="NAD(P)-bd_dom_sf"/>
</dbReference>
<reference evidence="8 9" key="1">
    <citation type="submission" date="2016-12" db="EMBL/GenBank/DDBJ databases">
        <title>Candidatus Reconcilibacillus cellulovorans genome.</title>
        <authorList>
            <person name="Kolinko S."/>
            <person name="Wu Y.-W."/>
            <person name="Tachea F."/>
            <person name="Denzel E."/>
            <person name="Hiras J."/>
            <person name="Baecker N."/>
            <person name="Chan L.J."/>
            <person name="Eichorst S.A."/>
            <person name="Frey D."/>
            <person name="Adams P.D."/>
            <person name="Pray T."/>
            <person name="Tanjore D."/>
            <person name="Petzold C.J."/>
            <person name="Gladden J.M."/>
            <person name="Simmons B.A."/>
            <person name="Singer S.W."/>
        </authorList>
    </citation>
    <scope>NUCLEOTIDE SEQUENCE [LARGE SCALE GENOMIC DNA]</scope>
    <source>
        <strain evidence="8">JTherm</strain>
    </source>
</reference>
<comment type="similarity">
    <text evidence="2">Belongs to the 3-hydroxyacyl-CoA dehydrogenase family.</text>
</comment>
<feature type="domain" description="3-hydroxyacyl-CoA dehydrogenase NAD binding" evidence="7">
    <location>
        <begin position="5"/>
        <end position="184"/>
    </location>
</feature>
<gene>
    <name evidence="8" type="ORF">BLM47_04090</name>
</gene>
<dbReference type="InterPro" id="IPR013328">
    <property type="entry name" value="6PGD_dom2"/>
</dbReference>
<dbReference type="PIRSF" id="PIRSF000105">
    <property type="entry name" value="HCDH"/>
    <property type="match status" value="1"/>
</dbReference>
<name>A0A2A6E247_9BACL</name>
<dbReference type="GO" id="GO:0070403">
    <property type="term" value="F:NAD+ binding"/>
    <property type="evidence" value="ECO:0007669"/>
    <property type="project" value="InterPro"/>
</dbReference>
<dbReference type="GO" id="GO:0006635">
    <property type="term" value="P:fatty acid beta-oxidation"/>
    <property type="evidence" value="ECO:0007669"/>
    <property type="project" value="TreeGrafter"/>
</dbReference>
<feature type="binding site" evidence="5">
    <location>
        <position position="275"/>
    </location>
    <ligand>
        <name>NAD(+)</name>
        <dbReference type="ChEBI" id="CHEBI:57540"/>
    </ligand>
</feature>
<dbReference type="Pfam" id="PF02737">
    <property type="entry name" value="3HCDH_N"/>
    <property type="match status" value="1"/>
</dbReference>
<dbReference type="SUPFAM" id="SSF48179">
    <property type="entry name" value="6-phosphogluconate dehydrogenase C-terminal domain-like"/>
    <property type="match status" value="1"/>
</dbReference>
<dbReference type="InterPro" id="IPR008927">
    <property type="entry name" value="6-PGluconate_DH-like_C_sf"/>
</dbReference>
<evidence type="ECO:0000256" key="2">
    <source>
        <dbReference type="ARBA" id="ARBA00009463"/>
    </source>
</evidence>
<comment type="pathway">
    <text evidence="1">Lipid metabolism; butanoate metabolism.</text>
</comment>
<keyword evidence="3" id="KW-0560">Oxidoreductase</keyword>
<sequence length="288" mass="32288">MGKRTIGVVGAGTMGSGIAQLAAERGFQVLLFDVDKSQLEKAFKRMESFLERNVQKGRMAETEKEMALARVQTTTELDRFQQADVIIEAVVEKMDVKKDVFARLDRIARPETLFATNTSSLSITELAEATTRQDRFAGMHFFNPAPVMKLVEVVRGLKTSDSTVEALMALARELGKEPIEVKKDSPGFIVNRVMIPQFIEAIRLVEEGVATPEDVDKAVRLGLNYPMGPFELQDFAGVDIGLYVMDYFYQEFRDDRFAAPLSLRRLVRAGRLGRKTGAGWYDYGTQDK</sequence>
<feature type="binding site" evidence="5">
    <location>
        <begin position="10"/>
        <end position="15"/>
    </location>
    <ligand>
        <name>NAD(+)</name>
        <dbReference type="ChEBI" id="CHEBI:57540"/>
    </ligand>
</feature>
<feature type="site" description="Important for catalytic activity" evidence="4">
    <location>
        <position position="140"/>
    </location>
</feature>
<dbReference type="InterPro" id="IPR022694">
    <property type="entry name" value="3-OHacyl-CoA_DH"/>
</dbReference>
<dbReference type="SUPFAM" id="SSF51735">
    <property type="entry name" value="NAD(P)-binding Rossmann-fold domains"/>
    <property type="match status" value="1"/>
</dbReference>
<accession>A0A2A6E247</accession>
<dbReference type="GO" id="GO:0008691">
    <property type="term" value="F:3-hydroxybutyryl-CoA dehydrogenase activity"/>
    <property type="evidence" value="ECO:0007669"/>
    <property type="project" value="TreeGrafter"/>
</dbReference>
<evidence type="ECO:0000259" key="6">
    <source>
        <dbReference type="Pfam" id="PF00725"/>
    </source>
</evidence>
<feature type="binding site" evidence="5">
    <location>
        <position position="97"/>
    </location>
    <ligand>
        <name>NAD(+)</name>
        <dbReference type="ChEBI" id="CHEBI:57540"/>
    </ligand>
</feature>
<evidence type="ECO:0000256" key="5">
    <source>
        <dbReference type="PIRSR" id="PIRSR000105-2"/>
    </source>
</evidence>
<feature type="binding site" evidence="5">
    <location>
        <position position="33"/>
    </location>
    <ligand>
        <name>NAD(+)</name>
        <dbReference type="ChEBI" id="CHEBI:57540"/>
    </ligand>
</feature>
<evidence type="ECO:0000256" key="3">
    <source>
        <dbReference type="ARBA" id="ARBA00023002"/>
    </source>
</evidence>
<dbReference type="PANTHER" id="PTHR48075">
    <property type="entry name" value="3-HYDROXYACYL-COA DEHYDROGENASE FAMILY PROTEIN"/>
    <property type="match status" value="1"/>
</dbReference>
<dbReference type="InterPro" id="IPR006176">
    <property type="entry name" value="3-OHacyl-CoA_DH_NAD-bd"/>
</dbReference>
<evidence type="ECO:0000256" key="4">
    <source>
        <dbReference type="PIRSR" id="PIRSR000105-1"/>
    </source>
</evidence>
<dbReference type="Gene3D" id="3.40.50.720">
    <property type="entry name" value="NAD(P)-binding Rossmann-like Domain"/>
    <property type="match status" value="1"/>
</dbReference>
<dbReference type="Gene3D" id="1.10.1040.10">
    <property type="entry name" value="N-(1-d-carboxylethyl)-l-norvaline Dehydrogenase, domain 2"/>
    <property type="match status" value="1"/>
</dbReference>
<dbReference type="EMBL" id="MOXJ01000006">
    <property type="protein sequence ID" value="PDO11063.1"/>
    <property type="molecule type" value="Genomic_DNA"/>
</dbReference>
<feature type="binding site" evidence="5">
    <location>
        <position position="92"/>
    </location>
    <ligand>
        <name>NAD(+)</name>
        <dbReference type="ChEBI" id="CHEBI:57540"/>
    </ligand>
</feature>
<dbReference type="FunFam" id="3.40.50.720:FF:000009">
    <property type="entry name" value="Fatty oxidation complex, alpha subunit"/>
    <property type="match status" value="1"/>
</dbReference>
<organism evidence="8 9">
    <name type="scientific">Candidatus Reconcilbacillus cellulovorans</name>
    <dbReference type="NCBI Taxonomy" id="1906605"/>
    <lineage>
        <taxon>Bacteria</taxon>
        <taxon>Bacillati</taxon>
        <taxon>Bacillota</taxon>
        <taxon>Bacilli</taxon>
        <taxon>Bacillales</taxon>
        <taxon>Paenibacillaceae</taxon>
        <taxon>Candidatus Reconcilbacillus</taxon>
    </lineage>
</organism>
<comment type="caution">
    <text evidence="8">The sequence shown here is derived from an EMBL/GenBank/DDBJ whole genome shotgun (WGS) entry which is preliminary data.</text>
</comment>
<evidence type="ECO:0000256" key="1">
    <source>
        <dbReference type="ARBA" id="ARBA00005086"/>
    </source>
</evidence>
<feature type="domain" description="3-hydroxyacyl-CoA dehydrogenase C-terminal" evidence="6">
    <location>
        <begin position="187"/>
        <end position="283"/>
    </location>
</feature>
<proteinExistence type="inferred from homology"/>
<keyword evidence="5" id="KW-0520">NAD</keyword>
<feature type="binding site" evidence="5">
    <location>
        <position position="143"/>
    </location>
    <ligand>
        <name>NAD(+)</name>
        <dbReference type="ChEBI" id="CHEBI:57540"/>
    </ligand>
</feature>
<protein>
    <submittedName>
        <fullName evidence="8">3-hydroxybutyryl-CoA dehydrogenase</fullName>
    </submittedName>
</protein>
<dbReference type="Proteomes" id="UP000243688">
    <property type="component" value="Unassembled WGS sequence"/>
</dbReference>
<dbReference type="Pfam" id="PF00725">
    <property type="entry name" value="3HCDH"/>
    <property type="match status" value="1"/>
</dbReference>